<dbReference type="InterPro" id="IPR032809">
    <property type="entry name" value="Put_HupE_UreJ"/>
</dbReference>
<dbReference type="RefSeq" id="WP_394826539.1">
    <property type="nucleotide sequence ID" value="NZ_CP089984.1"/>
</dbReference>
<proteinExistence type="predicted"/>
<evidence type="ECO:0000313" key="4">
    <source>
        <dbReference type="Proteomes" id="UP001370348"/>
    </source>
</evidence>
<accession>A0ABZ2M130</accession>
<evidence type="ECO:0000256" key="1">
    <source>
        <dbReference type="SAM" id="Phobius"/>
    </source>
</evidence>
<gene>
    <name evidence="3" type="ORF">LZC94_06455</name>
</gene>
<keyword evidence="1" id="KW-0472">Membrane</keyword>
<dbReference type="Pfam" id="PF13795">
    <property type="entry name" value="HupE_UreJ_2"/>
    <property type="match status" value="1"/>
</dbReference>
<feature type="chain" id="PRO_5046645937" evidence="2">
    <location>
        <begin position="25"/>
        <end position="407"/>
    </location>
</feature>
<keyword evidence="4" id="KW-1185">Reference proteome</keyword>
<dbReference type="PROSITE" id="PS00018">
    <property type="entry name" value="EF_HAND_1"/>
    <property type="match status" value="1"/>
</dbReference>
<keyword evidence="2" id="KW-0732">Signal</keyword>
<feature type="transmembrane region" description="Helical" evidence="1">
    <location>
        <begin position="261"/>
        <end position="280"/>
    </location>
</feature>
<feature type="transmembrane region" description="Helical" evidence="1">
    <location>
        <begin position="347"/>
        <end position="370"/>
    </location>
</feature>
<feature type="transmembrane region" description="Helical" evidence="1">
    <location>
        <begin position="219"/>
        <end position="241"/>
    </location>
</feature>
<dbReference type="EMBL" id="CP089984">
    <property type="protein sequence ID" value="WXB16909.1"/>
    <property type="molecule type" value="Genomic_DNA"/>
</dbReference>
<organism evidence="3 4">
    <name type="scientific">Pendulispora albinea</name>
    <dbReference type="NCBI Taxonomy" id="2741071"/>
    <lineage>
        <taxon>Bacteria</taxon>
        <taxon>Pseudomonadati</taxon>
        <taxon>Myxococcota</taxon>
        <taxon>Myxococcia</taxon>
        <taxon>Myxococcales</taxon>
        <taxon>Sorangiineae</taxon>
        <taxon>Pendulisporaceae</taxon>
        <taxon>Pendulispora</taxon>
    </lineage>
</organism>
<dbReference type="Proteomes" id="UP001370348">
    <property type="component" value="Chromosome"/>
</dbReference>
<evidence type="ECO:0000256" key="2">
    <source>
        <dbReference type="SAM" id="SignalP"/>
    </source>
</evidence>
<feature type="transmembrane region" description="Helical" evidence="1">
    <location>
        <begin position="286"/>
        <end position="304"/>
    </location>
</feature>
<dbReference type="InterPro" id="IPR018247">
    <property type="entry name" value="EF_Hand_1_Ca_BS"/>
</dbReference>
<reference evidence="3 4" key="1">
    <citation type="submission" date="2021-12" db="EMBL/GenBank/DDBJ databases">
        <title>Discovery of the Pendulisporaceae a myxobacterial family with distinct sporulation behavior and unique specialized metabolism.</title>
        <authorList>
            <person name="Garcia R."/>
            <person name="Popoff A."/>
            <person name="Bader C.D."/>
            <person name="Loehr J."/>
            <person name="Walesch S."/>
            <person name="Walt C."/>
            <person name="Boldt J."/>
            <person name="Bunk B."/>
            <person name="Haeckl F.J.F.P.J."/>
            <person name="Gunesch A.P."/>
            <person name="Birkelbach J."/>
            <person name="Nuebel U."/>
            <person name="Pietschmann T."/>
            <person name="Bach T."/>
            <person name="Mueller R."/>
        </authorList>
    </citation>
    <scope>NUCLEOTIDE SEQUENCE [LARGE SCALE GENOMIC DNA]</scope>
    <source>
        <strain evidence="3 4">MSr11954</strain>
    </source>
</reference>
<protein>
    <submittedName>
        <fullName evidence="3">HupE/UreJ family protein</fullName>
    </submittedName>
</protein>
<name>A0ABZ2M130_9BACT</name>
<keyword evidence="1" id="KW-1133">Transmembrane helix</keyword>
<feature type="transmembrane region" description="Helical" evidence="1">
    <location>
        <begin position="316"/>
        <end position="335"/>
    </location>
</feature>
<feature type="signal peptide" evidence="2">
    <location>
        <begin position="1"/>
        <end position="24"/>
    </location>
</feature>
<evidence type="ECO:0000313" key="3">
    <source>
        <dbReference type="EMBL" id="WXB16909.1"/>
    </source>
</evidence>
<keyword evidence="1" id="KW-0812">Transmembrane</keyword>
<sequence>MMRRAFVVLIAFAFHLLRAAPAQAHKPSDAYLTLNAPADRSSAASTSTSTSTSASTSAPALELDGRWDIALRDLTYAMHLDANDDGNLTWGELRTHRAQLEAYAFAHLTVAAGDRPCQTIPGELRIVPHSDGNYAVLLFRLACDRAPGAASSGSTAAADIHVNYSIFFDIDPQHHGLLRFRNPEGERAAIFTAAAPSQRFAWTAPPPAQSFRDAVAEGVGHIASGIDHLLFLLALLLPSVLRREGRTWRPVSDFRAAFRDVLGIVTAFTVAHSITLSLAALDVVRLPSRVVESGIAASVVLAALNNLVPVLRGERWAAAFALGLLHGFGFSAVLVDLGLARAELVRVLLGFNLGVELGQCAVVAAFLPLAYAARAKPLYHRMALLGGSAAIAAIAVVWLVERAFIAT</sequence>
<feature type="transmembrane region" description="Helical" evidence="1">
    <location>
        <begin position="382"/>
        <end position="400"/>
    </location>
</feature>